<dbReference type="OrthoDB" id="5076084at2"/>
<keyword evidence="1" id="KW-0812">Transmembrane</keyword>
<dbReference type="EMBL" id="FMYG01000008">
    <property type="protein sequence ID" value="SDC89667.1"/>
    <property type="molecule type" value="Genomic_DNA"/>
</dbReference>
<dbReference type="AlphaFoldDB" id="A0A1G6QDB9"/>
<dbReference type="Proteomes" id="UP000183203">
    <property type="component" value="Unassembled WGS sequence"/>
</dbReference>
<feature type="transmembrane region" description="Helical" evidence="1">
    <location>
        <begin position="37"/>
        <end position="54"/>
    </location>
</feature>
<sequence length="73" mass="7950">MTQTGTGWPRGRTYWVLGSVLLFGLGILFGLVWQNVWLGLVIAAAVSVGWLIAYESSRGRNVGVNDEDNGIQL</sequence>
<organism evidence="2 3">
    <name type="scientific">Microbacterium enclense</name>
    <dbReference type="NCBI Taxonomy" id="993073"/>
    <lineage>
        <taxon>Bacteria</taxon>
        <taxon>Bacillati</taxon>
        <taxon>Actinomycetota</taxon>
        <taxon>Actinomycetes</taxon>
        <taxon>Micrococcales</taxon>
        <taxon>Microbacteriaceae</taxon>
        <taxon>Microbacterium</taxon>
    </lineage>
</organism>
<dbReference type="RefSeq" id="WP_058233352.1">
    <property type="nucleotide sequence ID" value="NZ_FMYG01000008.1"/>
</dbReference>
<evidence type="ECO:0000256" key="1">
    <source>
        <dbReference type="SAM" id="Phobius"/>
    </source>
</evidence>
<evidence type="ECO:0000313" key="3">
    <source>
        <dbReference type="Proteomes" id="UP000183203"/>
    </source>
</evidence>
<keyword evidence="1" id="KW-1133">Transmembrane helix</keyword>
<name>A0A1G6QDB9_9MICO</name>
<reference evidence="2 3" key="1">
    <citation type="submission" date="2016-09" db="EMBL/GenBank/DDBJ databases">
        <authorList>
            <person name="Capua I."/>
            <person name="De Benedictis P."/>
            <person name="Joannis T."/>
            <person name="Lombin L.H."/>
            <person name="Cattoli G."/>
        </authorList>
    </citation>
    <scope>NUCLEOTIDE SEQUENCE [LARGE SCALE GENOMIC DNA]</scope>
    <source>
        <strain evidence="2 3">NIO-1002</strain>
    </source>
</reference>
<protein>
    <submittedName>
        <fullName evidence="2">Uncharacterized protein</fullName>
    </submittedName>
</protein>
<feature type="transmembrane region" description="Helical" evidence="1">
    <location>
        <begin position="12"/>
        <end position="31"/>
    </location>
</feature>
<gene>
    <name evidence="2" type="ORF">SAMN05216418_3233</name>
</gene>
<accession>A0A1G6QDB9</accession>
<evidence type="ECO:0000313" key="2">
    <source>
        <dbReference type="EMBL" id="SDC89667.1"/>
    </source>
</evidence>
<keyword evidence="1" id="KW-0472">Membrane</keyword>
<proteinExistence type="predicted"/>